<dbReference type="PANTHER" id="PTHR42949">
    <property type="entry name" value="ANAEROBIC GLYCEROL-3-PHOSPHATE DEHYDROGENASE SUBUNIT B"/>
    <property type="match status" value="1"/>
</dbReference>
<keyword evidence="1" id="KW-0560">Oxidoreductase</keyword>
<dbReference type="PRINTS" id="PR00368">
    <property type="entry name" value="FADPNR"/>
</dbReference>
<protein>
    <submittedName>
        <fullName evidence="4">NAD(P)-binding protein</fullName>
    </submittedName>
</protein>
<dbReference type="InterPro" id="IPR051691">
    <property type="entry name" value="Metab_Enz_Cyan_OpOx_G3PDH"/>
</dbReference>
<dbReference type="Pfam" id="PF17806">
    <property type="entry name" value="SO_alpha_A3"/>
    <property type="match status" value="1"/>
</dbReference>
<feature type="domain" description="SoxA A3" evidence="3">
    <location>
        <begin position="427"/>
        <end position="485"/>
    </location>
</feature>
<proteinExistence type="predicted"/>
<dbReference type="Pfam" id="PF07992">
    <property type="entry name" value="Pyr_redox_2"/>
    <property type="match status" value="1"/>
</dbReference>
<dbReference type="Gene3D" id="1.10.10.1100">
    <property type="entry name" value="BFD-like [2Fe-2S]-binding domain"/>
    <property type="match status" value="1"/>
</dbReference>
<reference evidence="4" key="1">
    <citation type="submission" date="2019-09" db="EMBL/GenBank/DDBJ databases">
        <title>Characterisation of the sponge microbiome using genome-centric metagenomics.</title>
        <authorList>
            <person name="Engelberts J.P."/>
            <person name="Robbins S.J."/>
            <person name="De Goeij J.M."/>
            <person name="Aranda M."/>
            <person name="Bell S.C."/>
            <person name="Webster N.S."/>
        </authorList>
    </citation>
    <scope>NUCLEOTIDE SEQUENCE</scope>
    <source>
        <strain evidence="4">SB0662_bin_9</strain>
    </source>
</reference>
<gene>
    <name evidence="4" type="ORF">F4Y08_05280</name>
</gene>
<accession>A0A6B1DPV1</accession>
<dbReference type="Gene3D" id="3.50.50.60">
    <property type="entry name" value="FAD/NAD(P)-binding domain"/>
    <property type="match status" value="3"/>
</dbReference>
<dbReference type="GO" id="GO:0016491">
    <property type="term" value="F:oxidoreductase activity"/>
    <property type="evidence" value="ECO:0007669"/>
    <property type="project" value="UniProtKB-KW"/>
</dbReference>
<dbReference type="PANTHER" id="PTHR42949:SF3">
    <property type="entry name" value="ANAEROBIC GLYCEROL-3-PHOSPHATE DEHYDROGENASE SUBUNIT B"/>
    <property type="match status" value="1"/>
</dbReference>
<dbReference type="InterPro" id="IPR023753">
    <property type="entry name" value="FAD/NAD-binding_dom"/>
</dbReference>
<dbReference type="EMBL" id="VXPY01000034">
    <property type="protein sequence ID" value="MYD89739.1"/>
    <property type="molecule type" value="Genomic_DNA"/>
</dbReference>
<name>A0A6B1DPV1_9CHLR</name>
<dbReference type="AlphaFoldDB" id="A0A6B1DPV1"/>
<organism evidence="4">
    <name type="scientific">Caldilineaceae bacterium SB0662_bin_9</name>
    <dbReference type="NCBI Taxonomy" id="2605258"/>
    <lineage>
        <taxon>Bacteria</taxon>
        <taxon>Bacillati</taxon>
        <taxon>Chloroflexota</taxon>
        <taxon>Caldilineae</taxon>
        <taxon>Caldilineales</taxon>
        <taxon>Caldilineaceae</taxon>
    </lineage>
</organism>
<sequence>MESRPLVVVGAGVSGSAAATEAAKAGVHVTLIDENPIPVAMAGLNVPQFFGQRFSGDLRDRALMLERVAAASEAVTEAKAAGVDVQLGTCVWGAFRNSDSSRMLDGPQLGLANDERSWMIKYDRLILATGARDLGIAFSGWNLAGAVGANGAFCLMNRYEASASRRMVVMGAGNLGLSTARMALDRGIEVAAIVDVSNSVRGDVALRTALQREGVKLYTSHTVREAVGRFGDIESVVLVEIDNNSEPVAGTEKVIAADTVCLAIGLVPNVELLSLLGCDLRFESGLGGYVPDRDDWMRTSVETVFVAGDVAGFHEGMVLDSEIARNQGRLAGLAAAESLGAIGKDEALARRADLQAEAVESASNEVNSNWASWLQSLVTAGGPDIFVCPCEEVTCAELNDLHPPRRLKWKAECQSRRNLRTLAKDSPADSDQVKRLTRVGMGYCQGRLCREQVSMMLAAETGRDVADVPIMSYRPPVRPLPLKVLWPREEAEQVRRDWPKWFSPPRQVLG</sequence>
<dbReference type="PRINTS" id="PR00411">
    <property type="entry name" value="PNDRDTASEI"/>
</dbReference>
<dbReference type="InterPro" id="IPR041117">
    <property type="entry name" value="SoxA_A3"/>
</dbReference>
<evidence type="ECO:0000256" key="1">
    <source>
        <dbReference type="ARBA" id="ARBA00023002"/>
    </source>
</evidence>
<dbReference type="InterPro" id="IPR041854">
    <property type="entry name" value="BFD-like_2Fe2S-bd_dom_sf"/>
</dbReference>
<dbReference type="SUPFAM" id="SSF51905">
    <property type="entry name" value="FAD/NAD(P)-binding domain"/>
    <property type="match status" value="1"/>
</dbReference>
<evidence type="ECO:0000259" key="2">
    <source>
        <dbReference type="Pfam" id="PF07992"/>
    </source>
</evidence>
<feature type="domain" description="FAD/NAD(P)-binding" evidence="2">
    <location>
        <begin position="6"/>
        <end position="317"/>
    </location>
</feature>
<dbReference type="InterPro" id="IPR036188">
    <property type="entry name" value="FAD/NAD-bd_sf"/>
</dbReference>
<evidence type="ECO:0000259" key="3">
    <source>
        <dbReference type="Pfam" id="PF17806"/>
    </source>
</evidence>
<evidence type="ECO:0000313" key="4">
    <source>
        <dbReference type="EMBL" id="MYD89739.1"/>
    </source>
</evidence>
<comment type="caution">
    <text evidence="4">The sequence shown here is derived from an EMBL/GenBank/DDBJ whole genome shotgun (WGS) entry which is preliminary data.</text>
</comment>